<evidence type="ECO:0008006" key="4">
    <source>
        <dbReference type="Google" id="ProtNLM"/>
    </source>
</evidence>
<keyword evidence="3" id="KW-1185">Reference proteome</keyword>
<comment type="caution">
    <text evidence="2">The sequence shown here is derived from an EMBL/GenBank/DDBJ whole genome shotgun (WGS) entry which is preliminary data.</text>
</comment>
<gene>
    <name evidence="2" type="ORF">PQU98_16720</name>
</gene>
<reference evidence="2 3" key="1">
    <citation type="submission" date="2023-01" db="EMBL/GenBank/DDBJ databases">
        <title>Novel species of the genus Asticcacaulis isolated from rivers.</title>
        <authorList>
            <person name="Lu H."/>
        </authorList>
    </citation>
    <scope>NUCLEOTIDE SEQUENCE [LARGE SCALE GENOMIC DNA]</scope>
    <source>
        <strain evidence="2 3">LKC15W</strain>
    </source>
</reference>
<evidence type="ECO:0000313" key="2">
    <source>
        <dbReference type="EMBL" id="MDC7677790.1"/>
    </source>
</evidence>
<organism evidence="2 3">
    <name type="scientific">Asticcacaulis machinosus</name>
    <dbReference type="NCBI Taxonomy" id="2984211"/>
    <lineage>
        <taxon>Bacteria</taxon>
        <taxon>Pseudomonadati</taxon>
        <taxon>Pseudomonadota</taxon>
        <taxon>Alphaproteobacteria</taxon>
        <taxon>Caulobacterales</taxon>
        <taxon>Caulobacteraceae</taxon>
        <taxon>Asticcacaulis</taxon>
    </lineage>
</organism>
<evidence type="ECO:0000313" key="3">
    <source>
        <dbReference type="Proteomes" id="UP001218579"/>
    </source>
</evidence>
<feature type="region of interest" description="Disordered" evidence="1">
    <location>
        <begin position="1"/>
        <end position="21"/>
    </location>
</feature>
<proteinExistence type="predicted"/>
<protein>
    <recommendedName>
        <fullName evidence="4">Ribbon-helix-helix protein, copG family</fullName>
    </recommendedName>
</protein>
<accession>A0ABT5HNJ3</accession>
<sequence length="147" mass="16070">METPKPSAAFEQAASSIPASGIEPKRRKSIVIAFRVTAEEYQEISHDAGGDDNISAYCRSKVLKKPTQRKRVKVPAKDQIALSQIAARRGRDGIATNLASLARAFESGSPPPDEHIAAVLKEARDNDRIIRHLLMRALGIYKLVGPE</sequence>
<evidence type="ECO:0000256" key="1">
    <source>
        <dbReference type="SAM" id="MobiDB-lite"/>
    </source>
</evidence>
<dbReference type="EMBL" id="JAQQKV010000005">
    <property type="protein sequence ID" value="MDC7677790.1"/>
    <property type="molecule type" value="Genomic_DNA"/>
</dbReference>
<dbReference type="Proteomes" id="UP001218579">
    <property type="component" value="Unassembled WGS sequence"/>
</dbReference>
<name>A0ABT5HNJ3_9CAUL</name>
<dbReference type="RefSeq" id="WP_272746111.1">
    <property type="nucleotide sequence ID" value="NZ_JAQQKV010000005.1"/>
</dbReference>